<organism evidence="1 2">
    <name type="scientific">Sphingomonas quercus</name>
    <dbReference type="NCBI Taxonomy" id="2842451"/>
    <lineage>
        <taxon>Bacteria</taxon>
        <taxon>Pseudomonadati</taxon>
        <taxon>Pseudomonadota</taxon>
        <taxon>Alphaproteobacteria</taxon>
        <taxon>Sphingomonadales</taxon>
        <taxon>Sphingomonadaceae</taxon>
        <taxon>Sphingomonas</taxon>
    </lineage>
</organism>
<keyword evidence="1" id="KW-0413">Isomerase</keyword>
<gene>
    <name evidence="1" type="primary">crtY</name>
    <name evidence="1" type="ORF">KOF26_06320</name>
</gene>
<protein>
    <submittedName>
        <fullName evidence="1">Lycopene beta-cyclase CrtY</fullName>
        <ecNumber evidence="1">5.5.1.19</ecNumber>
    </submittedName>
</protein>
<reference evidence="1 2" key="1">
    <citation type="submission" date="2021-06" db="EMBL/GenBank/DDBJ databases">
        <title>Sphingomonas sp. XMGL2, whole genome shotgun sequencing project.</title>
        <authorList>
            <person name="Zhao G."/>
            <person name="Shen L."/>
        </authorList>
    </citation>
    <scope>NUCLEOTIDE SEQUENCE [LARGE SCALE GENOMIC DNA]</scope>
    <source>
        <strain evidence="1 2">XMGL2</strain>
    </source>
</reference>
<sequence length="387" mass="42310">MRLPLRSDLAIVGGGLAGGLTALALARRRPDLNIVLIEQAGQLGGNHVWSFFASDVEAEDAALLAPLVAHRWEGHDVAFPTLRRTLAGGYRSITSARFDAVLREAIPAARILTGRGVAQVTAEAVALADGSVIAARAVIDARGAGDLGRLDCGWQKFVGQTLRLEAPHGLARPIIMDATVDQSEGYRFVYVLPVAADRLFVEDTYYSDTPELDRDRLAGRIAAYAAARGWRVQAVEHEERGVLPVVMGGDFERYWRSTGDGIAKAGVRAGLFHPTTGYSLPDAVALARHVAALPDPAAPDLPAQLHAFARARWQSRGFYRMLDRMLFRAAPPADRWRVLERFYRLDEGLVARFYAARSTAFDRLRIVAGRPPVPILHAIPAIMGWRR</sequence>
<proteinExistence type="predicted"/>
<accession>A0ABS6BH20</accession>
<dbReference type="RefSeq" id="WP_216322002.1">
    <property type="nucleotide sequence ID" value="NZ_JAHKRT010000003.1"/>
</dbReference>
<comment type="caution">
    <text evidence="1">The sequence shown here is derived from an EMBL/GenBank/DDBJ whole genome shotgun (WGS) entry which is preliminary data.</text>
</comment>
<dbReference type="EMBL" id="JAHKRT010000003">
    <property type="protein sequence ID" value="MBU3077479.1"/>
    <property type="molecule type" value="Genomic_DNA"/>
</dbReference>
<dbReference type="InterPro" id="IPR010108">
    <property type="entry name" value="Lycopene_cyclase_b/e"/>
</dbReference>
<evidence type="ECO:0000313" key="1">
    <source>
        <dbReference type="EMBL" id="MBU3077479.1"/>
    </source>
</evidence>
<dbReference type="EC" id="5.5.1.19" evidence="1"/>
<dbReference type="Proteomes" id="UP000776276">
    <property type="component" value="Unassembled WGS sequence"/>
</dbReference>
<dbReference type="NCBIfam" id="TIGR01790">
    <property type="entry name" value="carotene-cycl"/>
    <property type="match status" value="1"/>
</dbReference>
<evidence type="ECO:0000313" key="2">
    <source>
        <dbReference type="Proteomes" id="UP000776276"/>
    </source>
</evidence>
<dbReference type="GO" id="GO:0016853">
    <property type="term" value="F:isomerase activity"/>
    <property type="evidence" value="ECO:0007669"/>
    <property type="project" value="UniProtKB-KW"/>
</dbReference>
<dbReference type="NCBIfam" id="TIGR01789">
    <property type="entry name" value="lycopene_cycl"/>
    <property type="match status" value="1"/>
</dbReference>
<keyword evidence="2" id="KW-1185">Reference proteome</keyword>
<dbReference type="Pfam" id="PF05834">
    <property type="entry name" value="Lycopene_cycl"/>
    <property type="match status" value="1"/>
</dbReference>
<dbReference type="InterPro" id="IPR008461">
    <property type="entry name" value="CrtY"/>
</dbReference>
<name>A0ABS6BH20_9SPHN</name>